<dbReference type="EMBL" id="FUYR01000003">
    <property type="protein sequence ID" value="SKB80194.1"/>
    <property type="molecule type" value="Genomic_DNA"/>
</dbReference>
<reference evidence="3" key="1">
    <citation type="submission" date="2017-02" db="EMBL/GenBank/DDBJ databases">
        <authorList>
            <person name="Varghese N."/>
            <person name="Submissions S."/>
        </authorList>
    </citation>
    <scope>NUCLEOTIDE SEQUENCE [LARGE SCALE GENOMIC DNA]</scope>
    <source>
        <strain evidence="3">DSM 22385</strain>
    </source>
</reference>
<proteinExistence type="predicted"/>
<dbReference type="AlphaFoldDB" id="A0A1T5E894"/>
<accession>A0A1T5E894</accession>
<feature type="region of interest" description="Disordered" evidence="1">
    <location>
        <begin position="154"/>
        <end position="177"/>
    </location>
</feature>
<protein>
    <submittedName>
        <fullName evidence="2">Uncharacterized metal-binding protein YceD, DUF177 family</fullName>
    </submittedName>
</protein>
<keyword evidence="3" id="KW-1185">Reference proteome</keyword>
<dbReference type="Proteomes" id="UP000189981">
    <property type="component" value="Unassembled WGS sequence"/>
</dbReference>
<dbReference type="InterPro" id="IPR003772">
    <property type="entry name" value="YceD"/>
</dbReference>
<dbReference type="STRING" id="572036.SAMN05661099_2789"/>
<evidence type="ECO:0000313" key="2">
    <source>
        <dbReference type="EMBL" id="SKB80194.1"/>
    </source>
</evidence>
<dbReference type="RefSeq" id="WP_079703317.1">
    <property type="nucleotide sequence ID" value="NZ_FUYR01000003.1"/>
</dbReference>
<dbReference type="Pfam" id="PF02620">
    <property type="entry name" value="YceD"/>
    <property type="match status" value="1"/>
</dbReference>
<evidence type="ECO:0000313" key="3">
    <source>
        <dbReference type="Proteomes" id="UP000189981"/>
    </source>
</evidence>
<sequence>MKSLQQYSIPYTGLKLGVHQFEFEVDDTFFREFEYSLVKSGKLKVDLELEKQETMMILHFRISGEMMLGCDVCLGNYPYQVEIDERQIAKFTGNVDLEEDTEEIIVLTKNENEINVASLIYEYINLAVPYINRCDDEGNTEWCDQEMIKKLRELSGGSGEESEDVDPRWEALKNIKK</sequence>
<organism evidence="2 3">
    <name type="scientific">Daejeonella lutea</name>
    <dbReference type="NCBI Taxonomy" id="572036"/>
    <lineage>
        <taxon>Bacteria</taxon>
        <taxon>Pseudomonadati</taxon>
        <taxon>Bacteroidota</taxon>
        <taxon>Sphingobacteriia</taxon>
        <taxon>Sphingobacteriales</taxon>
        <taxon>Sphingobacteriaceae</taxon>
        <taxon>Daejeonella</taxon>
    </lineage>
</organism>
<evidence type="ECO:0000256" key="1">
    <source>
        <dbReference type="SAM" id="MobiDB-lite"/>
    </source>
</evidence>
<dbReference type="OrthoDB" id="1524821at2"/>
<gene>
    <name evidence="2" type="ORF">SAMN05661099_2789</name>
</gene>
<feature type="compositionally biased region" description="Basic and acidic residues" evidence="1">
    <location>
        <begin position="165"/>
        <end position="177"/>
    </location>
</feature>
<name>A0A1T5E894_9SPHI</name>